<dbReference type="PANTHER" id="PTHR23504:SF31">
    <property type="entry name" value="MAJOR FACILITATOR SUPERFAMILY DOMAIN-CONTAINING PROTEIN 10"/>
    <property type="match status" value="1"/>
</dbReference>
<organism evidence="8 9">
    <name type="scientific">Tieghemiomyces parasiticus</name>
    <dbReference type="NCBI Taxonomy" id="78921"/>
    <lineage>
        <taxon>Eukaryota</taxon>
        <taxon>Fungi</taxon>
        <taxon>Fungi incertae sedis</taxon>
        <taxon>Zoopagomycota</taxon>
        <taxon>Kickxellomycotina</taxon>
        <taxon>Dimargaritomycetes</taxon>
        <taxon>Dimargaritales</taxon>
        <taxon>Dimargaritaceae</taxon>
        <taxon>Tieghemiomyces</taxon>
    </lineage>
</organism>
<feature type="transmembrane region" description="Helical" evidence="6">
    <location>
        <begin position="474"/>
        <end position="493"/>
    </location>
</feature>
<comment type="caution">
    <text evidence="8">The sequence shown here is derived from an EMBL/GenBank/DDBJ whole genome shotgun (WGS) entry which is preliminary data.</text>
</comment>
<feature type="transmembrane region" description="Helical" evidence="6">
    <location>
        <begin position="393"/>
        <end position="417"/>
    </location>
</feature>
<dbReference type="Pfam" id="PF07690">
    <property type="entry name" value="MFS_1"/>
    <property type="match status" value="1"/>
</dbReference>
<evidence type="ECO:0000256" key="3">
    <source>
        <dbReference type="ARBA" id="ARBA00022692"/>
    </source>
</evidence>
<comment type="subcellular location">
    <subcellularLocation>
        <location evidence="1">Membrane</location>
        <topology evidence="1">Multi-pass membrane protein</topology>
    </subcellularLocation>
</comment>
<evidence type="ECO:0000256" key="5">
    <source>
        <dbReference type="ARBA" id="ARBA00023136"/>
    </source>
</evidence>
<dbReference type="AlphaFoldDB" id="A0A9W8AMK7"/>
<feature type="transmembrane region" description="Helical" evidence="6">
    <location>
        <begin position="354"/>
        <end position="373"/>
    </location>
</feature>
<feature type="transmembrane region" description="Helical" evidence="6">
    <location>
        <begin position="217"/>
        <end position="242"/>
    </location>
</feature>
<dbReference type="SUPFAM" id="SSF103473">
    <property type="entry name" value="MFS general substrate transporter"/>
    <property type="match status" value="1"/>
</dbReference>
<feature type="transmembrane region" description="Helical" evidence="6">
    <location>
        <begin position="83"/>
        <end position="104"/>
    </location>
</feature>
<dbReference type="OrthoDB" id="196650at2759"/>
<sequence length="506" mass="53530">MGQHSSPGAGPSGAVRSRLIRHIFIALLLDILAFTTILPILPRLLQAYQDDGGSPVLAWFIGSVNGFKAYLTGQPARAEADTVLVGGLLGSLFSLLQFLVAPAIGRLADRFGRRPVLLFCLAGNILASVVWLGSRRFEMFLVARVLAGLSEGNVQLSHAMIADITPPAGRSRGMAWVGIAFATGFTLGPPLGAYFASLDPTGPAGAQAWFGSAAPRMAPYPLAAVFTLVLLGLEFLYIYAYIPETIGLGDHTKADTTSATVPASVTPSATPSAETAAAIDVATESRIRDLEYIHLLYLFAFSGMEFTLPFLTFEKFRFTHMQQGQFLGLIGILSTIFQGAVVRRVAHRWGEKTMVSLGMLTCALGFVTIAFGAEPSAAVAAGHQSAGLPWGLYLAAVCLAITSATVVNCMTALVSILCSGGNRVAGVDLDTAETDAAWNARKGQVLGDFRSLGQLGRASGPVVACTIYWLKGSAFAYAVGSVYIAAVLMGFHFKIQQPQYAKPKTQ</sequence>
<evidence type="ECO:0000256" key="1">
    <source>
        <dbReference type="ARBA" id="ARBA00004141"/>
    </source>
</evidence>
<evidence type="ECO:0000256" key="4">
    <source>
        <dbReference type="ARBA" id="ARBA00022989"/>
    </source>
</evidence>
<proteinExistence type="predicted"/>
<dbReference type="InterPro" id="IPR036259">
    <property type="entry name" value="MFS_trans_sf"/>
</dbReference>
<keyword evidence="9" id="KW-1185">Reference proteome</keyword>
<feature type="transmembrane region" description="Helical" evidence="6">
    <location>
        <begin position="23"/>
        <end position="41"/>
    </location>
</feature>
<dbReference type="GO" id="GO:0016020">
    <property type="term" value="C:membrane"/>
    <property type="evidence" value="ECO:0007669"/>
    <property type="project" value="UniProtKB-SubCell"/>
</dbReference>
<evidence type="ECO:0000313" key="8">
    <source>
        <dbReference type="EMBL" id="KAJ1930511.1"/>
    </source>
</evidence>
<dbReference type="InterPro" id="IPR001958">
    <property type="entry name" value="Tet-R_TetA/multi-R_MdtG-like"/>
</dbReference>
<protein>
    <recommendedName>
        <fullName evidence="7">Major facilitator superfamily (MFS) profile domain-containing protein</fullName>
    </recommendedName>
</protein>
<feature type="domain" description="Major facilitator superfamily (MFS) profile" evidence="7">
    <location>
        <begin position="19"/>
        <end position="498"/>
    </location>
</feature>
<dbReference type="InterPro" id="IPR011701">
    <property type="entry name" value="MFS"/>
</dbReference>
<dbReference type="GO" id="GO:0022857">
    <property type="term" value="F:transmembrane transporter activity"/>
    <property type="evidence" value="ECO:0007669"/>
    <property type="project" value="InterPro"/>
</dbReference>
<keyword evidence="5 6" id="KW-0472">Membrane</keyword>
<name>A0A9W8AMK7_9FUNG</name>
<dbReference type="Gene3D" id="1.20.1250.20">
    <property type="entry name" value="MFS general substrate transporter like domains"/>
    <property type="match status" value="1"/>
</dbReference>
<gene>
    <name evidence="8" type="ORF">IWQ60_000207</name>
</gene>
<feature type="transmembrane region" description="Helical" evidence="6">
    <location>
        <begin position="295"/>
        <end position="313"/>
    </location>
</feature>
<evidence type="ECO:0000256" key="6">
    <source>
        <dbReference type="SAM" id="Phobius"/>
    </source>
</evidence>
<dbReference type="PANTHER" id="PTHR23504">
    <property type="entry name" value="MAJOR FACILITATOR SUPERFAMILY DOMAIN-CONTAINING PROTEIN 10"/>
    <property type="match status" value="1"/>
</dbReference>
<keyword evidence="2" id="KW-0813">Transport</keyword>
<keyword evidence="3 6" id="KW-0812">Transmembrane</keyword>
<dbReference type="Proteomes" id="UP001150569">
    <property type="component" value="Unassembled WGS sequence"/>
</dbReference>
<dbReference type="EMBL" id="JANBPT010000005">
    <property type="protein sequence ID" value="KAJ1930511.1"/>
    <property type="molecule type" value="Genomic_DNA"/>
</dbReference>
<keyword evidence="4 6" id="KW-1133">Transmembrane helix</keyword>
<evidence type="ECO:0000259" key="7">
    <source>
        <dbReference type="PROSITE" id="PS50850"/>
    </source>
</evidence>
<feature type="transmembrane region" description="Helical" evidence="6">
    <location>
        <begin position="116"/>
        <end position="134"/>
    </location>
</feature>
<evidence type="ECO:0000313" key="9">
    <source>
        <dbReference type="Proteomes" id="UP001150569"/>
    </source>
</evidence>
<evidence type="ECO:0000256" key="2">
    <source>
        <dbReference type="ARBA" id="ARBA00022448"/>
    </source>
</evidence>
<dbReference type="InterPro" id="IPR020846">
    <property type="entry name" value="MFS_dom"/>
</dbReference>
<reference evidence="8" key="1">
    <citation type="submission" date="2022-07" db="EMBL/GenBank/DDBJ databases">
        <title>Phylogenomic reconstructions and comparative analyses of Kickxellomycotina fungi.</title>
        <authorList>
            <person name="Reynolds N.K."/>
            <person name="Stajich J.E."/>
            <person name="Barry K."/>
            <person name="Grigoriev I.V."/>
            <person name="Crous P."/>
            <person name="Smith M.E."/>
        </authorList>
    </citation>
    <scope>NUCLEOTIDE SEQUENCE</scope>
    <source>
        <strain evidence="8">RSA 861</strain>
    </source>
</reference>
<dbReference type="PRINTS" id="PR01035">
    <property type="entry name" value="TCRTETA"/>
</dbReference>
<dbReference type="PROSITE" id="PS50850">
    <property type="entry name" value="MFS"/>
    <property type="match status" value="1"/>
</dbReference>
<feature type="transmembrane region" description="Helical" evidence="6">
    <location>
        <begin position="174"/>
        <end position="197"/>
    </location>
</feature>
<accession>A0A9W8AMK7</accession>
<feature type="transmembrane region" description="Helical" evidence="6">
    <location>
        <begin position="53"/>
        <end position="71"/>
    </location>
</feature>
<feature type="transmembrane region" description="Helical" evidence="6">
    <location>
        <begin position="325"/>
        <end position="342"/>
    </location>
</feature>